<dbReference type="Gene3D" id="3.30.420.10">
    <property type="entry name" value="Ribonuclease H-like superfamily/Ribonuclease H"/>
    <property type="match status" value="1"/>
</dbReference>
<keyword evidence="7" id="KW-0255">Endonuclease</keyword>
<keyword evidence="7" id="KW-0540">Nuclease</keyword>
<protein>
    <submittedName>
        <fullName evidence="7">Holliday junction resolvasome RuvABC endonuclease subunit</fullName>
    </submittedName>
</protein>
<gene>
    <name evidence="7" type="ORF">J2S03_003123</name>
</gene>
<keyword evidence="7" id="KW-0378">Hydrolase</keyword>
<dbReference type="InterPro" id="IPR012337">
    <property type="entry name" value="RNaseH-like_sf"/>
</dbReference>
<comment type="similarity">
    <text evidence="1">Belongs to the RuvC family.</text>
</comment>
<reference evidence="7 8" key="1">
    <citation type="submission" date="2023-07" db="EMBL/GenBank/DDBJ databases">
        <title>Genomic Encyclopedia of Type Strains, Phase IV (KMG-IV): sequencing the most valuable type-strain genomes for metagenomic binning, comparative biology and taxonomic classification.</title>
        <authorList>
            <person name="Goeker M."/>
        </authorList>
    </citation>
    <scope>NUCLEOTIDE SEQUENCE [LARGE SCALE GENOMIC DNA]</scope>
    <source>
        <strain evidence="7 8">DSM 4006</strain>
    </source>
</reference>
<keyword evidence="3" id="KW-0460">Magnesium</keyword>
<keyword evidence="6" id="KW-0234">DNA repair</keyword>
<evidence type="ECO:0000256" key="4">
    <source>
        <dbReference type="ARBA" id="ARBA00023125"/>
    </source>
</evidence>
<keyword evidence="5" id="KW-0233">DNA recombination</keyword>
<name>A0ABT9XMK0_9BACL</name>
<evidence type="ECO:0000256" key="6">
    <source>
        <dbReference type="ARBA" id="ARBA00023204"/>
    </source>
</evidence>
<comment type="caution">
    <text evidence="7">The sequence shown here is derived from an EMBL/GenBank/DDBJ whole genome shotgun (WGS) entry which is preliminary data.</text>
</comment>
<accession>A0ABT9XMK0</accession>
<organism evidence="7 8">
    <name type="scientific">Alicyclobacillus cycloheptanicus</name>
    <dbReference type="NCBI Taxonomy" id="1457"/>
    <lineage>
        <taxon>Bacteria</taxon>
        <taxon>Bacillati</taxon>
        <taxon>Bacillota</taxon>
        <taxon>Bacilli</taxon>
        <taxon>Bacillales</taxon>
        <taxon>Alicyclobacillaceae</taxon>
        <taxon>Alicyclobacillus</taxon>
    </lineage>
</organism>
<evidence type="ECO:0000256" key="5">
    <source>
        <dbReference type="ARBA" id="ARBA00023172"/>
    </source>
</evidence>
<evidence type="ECO:0000256" key="1">
    <source>
        <dbReference type="ARBA" id="ARBA00009518"/>
    </source>
</evidence>
<evidence type="ECO:0000256" key="2">
    <source>
        <dbReference type="ARBA" id="ARBA00022763"/>
    </source>
</evidence>
<dbReference type="InterPro" id="IPR002176">
    <property type="entry name" value="X-over_junc_endoDNase_RuvC"/>
</dbReference>
<dbReference type="InterPro" id="IPR036397">
    <property type="entry name" value="RNaseH_sf"/>
</dbReference>
<dbReference type="SUPFAM" id="SSF53098">
    <property type="entry name" value="Ribonuclease H-like"/>
    <property type="match status" value="1"/>
</dbReference>
<keyword evidence="4" id="KW-0238">DNA-binding</keyword>
<sequence>MEFMGLDLSYWSTGYTVISVEPRTDDCTGLVVPVFQLREAGVITPKGRNEFSYIEQSIRQVAAKYPSLSKVVPKETLIATDPEITKVLRKVHKAAWEALPGFDLRNVNPSTVKKLVGGHGRANKDEVAIGVRRMCNLPDHYQFVTNDSSDAAGICLAFLMENYYPAEIPLPFAK</sequence>
<evidence type="ECO:0000256" key="3">
    <source>
        <dbReference type="ARBA" id="ARBA00022842"/>
    </source>
</evidence>
<dbReference type="GO" id="GO:0004519">
    <property type="term" value="F:endonuclease activity"/>
    <property type="evidence" value="ECO:0007669"/>
    <property type="project" value="UniProtKB-KW"/>
</dbReference>
<keyword evidence="2" id="KW-0227">DNA damage</keyword>
<dbReference type="PROSITE" id="PS01321">
    <property type="entry name" value="RUVC"/>
    <property type="match status" value="1"/>
</dbReference>
<evidence type="ECO:0000313" key="7">
    <source>
        <dbReference type="EMBL" id="MDQ0191254.1"/>
    </source>
</evidence>
<evidence type="ECO:0000313" key="8">
    <source>
        <dbReference type="Proteomes" id="UP001232973"/>
    </source>
</evidence>
<dbReference type="Proteomes" id="UP001232973">
    <property type="component" value="Unassembled WGS sequence"/>
</dbReference>
<keyword evidence="8" id="KW-1185">Reference proteome</keyword>
<dbReference type="InterPro" id="IPR020563">
    <property type="entry name" value="X-over_junc_endoDNase_Mg_BS"/>
</dbReference>
<dbReference type="Pfam" id="PF02075">
    <property type="entry name" value="RuvC"/>
    <property type="match status" value="1"/>
</dbReference>
<dbReference type="EMBL" id="JAUSTP010000036">
    <property type="protein sequence ID" value="MDQ0191254.1"/>
    <property type="molecule type" value="Genomic_DNA"/>
</dbReference>
<proteinExistence type="inferred from homology"/>